<dbReference type="Proteomes" id="UP000695264">
    <property type="component" value="Unassembled WGS sequence"/>
</dbReference>
<dbReference type="Pfam" id="PF01547">
    <property type="entry name" value="SBP_bac_1"/>
    <property type="match status" value="1"/>
</dbReference>
<feature type="region of interest" description="Disordered" evidence="1">
    <location>
        <begin position="1"/>
        <end position="71"/>
    </location>
</feature>
<proteinExistence type="predicted"/>
<reference evidence="2 3" key="1">
    <citation type="submission" date="2020-03" db="EMBL/GenBank/DDBJ databases">
        <title>WGS of actinomycetes isolated from Thailand.</title>
        <authorList>
            <person name="Thawai C."/>
        </authorList>
    </citation>
    <scope>NUCLEOTIDE SEQUENCE [LARGE SCALE GENOMIC DNA]</scope>
    <source>
        <strain evidence="2 3">PLAI 1-29</strain>
    </source>
</reference>
<dbReference type="PANTHER" id="PTHR43649">
    <property type="entry name" value="ARABINOSE-BINDING PROTEIN-RELATED"/>
    <property type="match status" value="1"/>
</dbReference>
<dbReference type="EMBL" id="JAATEN010000003">
    <property type="protein sequence ID" value="NJP99994.1"/>
    <property type="molecule type" value="Genomic_DNA"/>
</dbReference>
<dbReference type="SUPFAM" id="SSF53850">
    <property type="entry name" value="Periplasmic binding protein-like II"/>
    <property type="match status" value="1"/>
</dbReference>
<sequence>MDSGGDGECAVRTDHAGNGRTARPARTGRRRAARRERRAVYGEQERGAVHGEHGESADGERRAIRGTGPAARRRYRGAVAAAVATALALALSGCGGSPQDVTLRLVAADYGGSDATSSRRYWDRVVAGYESEHPGVTIDVTVHHWKVVDGEIAAMVKRGEAPDIAQTASYAGHADRKRLYRADELLSIPTQADFLPGLAEGGKFQRVQYGLPFAADTRLLFWNKTLFAEAGLDGPPGSWPELREAAEALRDAGVTIPYALPLGPEEAQAETAQWSLGAGGGLTDGVGAYTLDAPENVRAFQWLRDELVRPGLTGPGAPAALDRQAAFDAFSRGEVGMVNGHPALIRQAARNGVQFGTAPPPGREGPAETSVGVNDWLVAFRQNGHREEIGDFLDHVYSEPNMLEFADRHDMLPVTRSASGTMRAADRYQPLWDFLDRLPDSVHYPANKITWNRVSGQLKEGIGQAVERGGDPAGILSRIQRDAEATENAIH</sequence>
<organism evidence="2 3">
    <name type="scientific">Streptomyces zingiberis</name>
    <dbReference type="NCBI Taxonomy" id="2053010"/>
    <lineage>
        <taxon>Bacteria</taxon>
        <taxon>Bacillati</taxon>
        <taxon>Actinomycetota</taxon>
        <taxon>Actinomycetes</taxon>
        <taxon>Kitasatosporales</taxon>
        <taxon>Streptomycetaceae</taxon>
        <taxon>Streptomyces</taxon>
    </lineage>
</organism>
<dbReference type="InterPro" id="IPR006059">
    <property type="entry name" value="SBP"/>
</dbReference>
<dbReference type="Gene3D" id="3.40.190.10">
    <property type="entry name" value="Periplasmic binding protein-like II"/>
    <property type="match status" value="2"/>
</dbReference>
<accession>A0ABX1BVT9</accession>
<dbReference type="PANTHER" id="PTHR43649:SF30">
    <property type="entry name" value="ABC TRANSPORTER SUBSTRATE-BINDING PROTEIN"/>
    <property type="match status" value="1"/>
</dbReference>
<name>A0ABX1BVT9_9ACTN</name>
<feature type="compositionally biased region" description="Basic residues" evidence="1">
    <location>
        <begin position="26"/>
        <end position="37"/>
    </location>
</feature>
<gene>
    <name evidence="2" type="ORF">HCK00_05455</name>
</gene>
<comment type="caution">
    <text evidence="2">The sequence shown here is derived from an EMBL/GenBank/DDBJ whole genome shotgun (WGS) entry which is preliminary data.</text>
</comment>
<feature type="compositionally biased region" description="Basic and acidic residues" evidence="1">
    <location>
        <begin position="38"/>
        <end position="63"/>
    </location>
</feature>
<evidence type="ECO:0000313" key="2">
    <source>
        <dbReference type="EMBL" id="NJP99994.1"/>
    </source>
</evidence>
<evidence type="ECO:0000256" key="1">
    <source>
        <dbReference type="SAM" id="MobiDB-lite"/>
    </source>
</evidence>
<evidence type="ECO:0000313" key="3">
    <source>
        <dbReference type="Proteomes" id="UP000695264"/>
    </source>
</evidence>
<dbReference type="InterPro" id="IPR050490">
    <property type="entry name" value="Bact_solute-bd_prot1"/>
</dbReference>
<keyword evidence="3" id="KW-1185">Reference proteome</keyword>
<protein>
    <submittedName>
        <fullName evidence="2">Extracellular solute-binding protein</fullName>
    </submittedName>
</protein>